<evidence type="ECO:0000259" key="1">
    <source>
        <dbReference type="Pfam" id="PF01966"/>
    </source>
</evidence>
<accession>A0A0U0ZUL2</accession>
<dbReference type="InterPro" id="IPR003607">
    <property type="entry name" value="HD/PDEase_dom"/>
</dbReference>
<dbReference type="AlphaFoldDB" id="A0A0U0ZUL2"/>
<dbReference type="SUPFAM" id="SSF109604">
    <property type="entry name" value="HD-domain/PDEase-like"/>
    <property type="match status" value="1"/>
</dbReference>
<dbReference type="Pfam" id="PF01966">
    <property type="entry name" value="HD"/>
    <property type="match status" value="1"/>
</dbReference>
<gene>
    <name evidence="2" type="ORF">ERS075579_04575</name>
</gene>
<dbReference type="RefSeq" id="WP_005058791.1">
    <property type="nucleotide sequence ID" value="NZ_AP022621.1"/>
</dbReference>
<reference evidence="2 3" key="1">
    <citation type="submission" date="2015-03" db="EMBL/GenBank/DDBJ databases">
        <authorList>
            <person name="Murphy D."/>
        </authorList>
    </citation>
    <scope>NUCLEOTIDE SEQUENCE [LARGE SCALE GENOMIC DNA]</scope>
    <source>
        <strain evidence="2 3">PAP088</strain>
    </source>
</reference>
<protein>
    <submittedName>
        <fullName evidence="2">Putative metal dependent phosphohydrolase</fullName>
    </submittedName>
</protein>
<dbReference type="EMBL" id="CSWP01000011">
    <property type="protein sequence ID" value="CPV69462.1"/>
    <property type="molecule type" value="Genomic_DNA"/>
</dbReference>
<dbReference type="Gene3D" id="1.10.3210.10">
    <property type="entry name" value="Hypothetical protein af1432"/>
    <property type="match status" value="1"/>
</dbReference>
<sequence>MTTMSAQPGSLSRSEQMRFARAAVAAQIKSLPGTLRARLRRVDSSALARESAPPDSALARDAERFVAEHYTTSLYNHCLRCWYFGDFFAQLEGHRYDPELLYISSLFHDIALTRQFRDQRPYACFAVEGADLAKVWLARNNADDALAANVAEVIAAHMDVHVPVGSGAGIETYLLHEAAHLDVAGTRASQVPSSYTRLVAGRHPRTGFARAFSDAMKYESLQRKASRAAVLWKVGMAIPINTNPLDSAAHR</sequence>
<dbReference type="PANTHER" id="PTHR35569:SF1">
    <property type="entry name" value="CYANAMIDE HYDRATASE DDI2-RELATED"/>
    <property type="match status" value="1"/>
</dbReference>
<dbReference type="Proteomes" id="UP000045782">
    <property type="component" value="Unassembled WGS sequence"/>
</dbReference>
<dbReference type="PANTHER" id="PTHR35569">
    <property type="entry name" value="CYANAMIDE HYDRATASE DDI2-RELATED"/>
    <property type="match status" value="1"/>
</dbReference>
<dbReference type="GO" id="GO:0016787">
    <property type="term" value="F:hydrolase activity"/>
    <property type="evidence" value="ECO:0007669"/>
    <property type="project" value="UniProtKB-KW"/>
</dbReference>
<dbReference type="CDD" id="cd00077">
    <property type="entry name" value="HDc"/>
    <property type="match status" value="1"/>
</dbReference>
<dbReference type="InterPro" id="IPR006674">
    <property type="entry name" value="HD_domain"/>
</dbReference>
<evidence type="ECO:0000313" key="3">
    <source>
        <dbReference type="Proteomes" id="UP000045782"/>
    </source>
</evidence>
<name>A0A0U0ZUL2_9MYCO</name>
<organism evidence="2 3">
    <name type="scientific">Mycobacteroides abscessus</name>
    <dbReference type="NCBI Taxonomy" id="36809"/>
    <lineage>
        <taxon>Bacteria</taxon>
        <taxon>Bacillati</taxon>
        <taxon>Actinomycetota</taxon>
        <taxon>Actinomycetes</taxon>
        <taxon>Mycobacteriales</taxon>
        <taxon>Mycobacteriaceae</taxon>
        <taxon>Mycobacteroides</taxon>
    </lineage>
</organism>
<keyword evidence="2" id="KW-0378">Hydrolase</keyword>
<evidence type="ECO:0000313" key="2">
    <source>
        <dbReference type="EMBL" id="CPV69462.1"/>
    </source>
</evidence>
<feature type="domain" description="HD" evidence="1">
    <location>
        <begin position="75"/>
        <end position="162"/>
    </location>
</feature>
<proteinExistence type="predicted"/>